<dbReference type="EC" id="7.2.4.2" evidence="16"/>
<dbReference type="EMBL" id="JRQD01000005">
    <property type="protein sequence ID" value="KGM06192.1"/>
    <property type="molecule type" value="Genomic_DNA"/>
</dbReference>
<dbReference type="InterPro" id="IPR023424">
    <property type="entry name" value="OadG"/>
</dbReference>
<name>A0A0A0BEV7_9GAMM</name>
<comment type="function">
    <text evidence="2 16 17">Catalyzes the decarboxylation of oxaloacetate coupled to Na(+) translocation.</text>
</comment>
<comment type="catalytic activity">
    <reaction evidence="15 16 17">
        <text>oxaloacetate + 2 Na(+)(in) + H(+) = pyruvate + 2 Na(+)(out) + CO2</text>
        <dbReference type="Rhea" id="RHEA:57724"/>
        <dbReference type="ChEBI" id="CHEBI:15361"/>
        <dbReference type="ChEBI" id="CHEBI:15378"/>
        <dbReference type="ChEBI" id="CHEBI:16452"/>
        <dbReference type="ChEBI" id="CHEBI:16526"/>
        <dbReference type="ChEBI" id="CHEBI:29101"/>
        <dbReference type="EC" id="7.2.4.2"/>
    </reaction>
</comment>
<keyword evidence="11 16" id="KW-0915">Sodium</keyword>
<evidence type="ECO:0000256" key="9">
    <source>
        <dbReference type="ARBA" id="ARBA00022967"/>
    </source>
</evidence>
<evidence type="ECO:0000256" key="6">
    <source>
        <dbReference type="ARBA" id="ARBA00022448"/>
    </source>
</evidence>
<dbReference type="Proteomes" id="UP000029999">
    <property type="component" value="Unassembled WGS sequence"/>
</dbReference>
<dbReference type="InterPro" id="IPR005899">
    <property type="entry name" value="Na_pump_deCOase"/>
</dbReference>
<organism evidence="18 19">
    <name type="scientific">Methylophaga thiooxydans</name>
    <dbReference type="NCBI Taxonomy" id="392484"/>
    <lineage>
        <taxon>Bacteria</taxon>
        <taxon>Pseudomonadati</taxon>
        <taxon>Pseudomonadota</taxon>
        <taxon>Gammaproteobacteria</taxon>
        <taxon>Thiotrichales</taxon>
        <taxon>Piscirickettsiaceae</taxon>
        <taxon>Methylophaga</taxon>
    </lineage>
</organism>
<dbReference type="Pfam" id="PF04277">
    <property type="entry name" value="OAD_gamma"/>
    <property type="match status" value="1"/>
</dbReference>
<evidence type="ECO:0000256" key="12">
    <source>
        <dbReference type="ARBA" id="ARBA00023065"/>
    </source>
</evidence>
<dbReference type="HAMAP" id="MF_00404">
    <property type="entry name" value="OadG"/>
    <property type="match status" value="1"/>
</dbReference>
<gene>
    <name evidence="16" type="primary">oadG</name>
    <name evidence="18" type="ORF">LP43_2065</name>
</gene>
<evidence type="ECO:0000256" key="15">
    <source>
        <dbReference type="ARBA" id="ARBA00048176"/>
    </source>
</evidence>
<comment type="subcellular location">
    <subcellularLocation>
        <location evidence="3 16 17">Cell membrane</location>
        <topology evidence="3 16 17">Single-pass membrane protein</topology>
    </subcellularLocation>
</comment>
<protein>
    <recommendedName>
        <fullName evidence="16">Probable oxaloacetate decarboxylase gamma chain</fullName>
        <ecNumber evidence="16">7.2.4.2</ecNumber>
    </recommendedName>
</protein>
<dbReference type="STRING" id="392484.LP43_2065"/>
<comment type="similarity">
    <text evidence="4 16 17">Belongs to the OadG family.</text>
</comment>
<comment type="cofactor">
    <cofactor evidence="1 16 17">
        <name>Na(+)</name>
        <dbReference type="ChEBI" id="CHEBI:29101"/>
    </cofactor>
</comment>
<proteinExistence type="inferred from homology"/>
<dbReference type="AlphaFoldDB" id="A0A0A0BEV7"/>
<accession>A0A0A0BEV7</accession>
<evidence type="ECO:0000256" key="3">
    <source>
        <dbReference type="ARBA" id="ARBA00004162"/>
    </source>
</evidence>
<evidence type="ECO:0000313" key="18">
    <source>
        <dbReference type="EMBL" id="KGM06192.1"/>
    </source>
</evidence>
<keyword evidence="9 16" id="KW-1278">Translocase</keyword>
<dbReference type="RefSeq" id="WP_036314870.1">
    <property type="nucleotide sequence ID" value="NZ_JADFAB010000055.1"/>
</dbReference>
<dbReference type="NCBIfam" id="TIGR01195">
    <property type="entry name" value="oadG_fam"/>
    <property type="match status" value="1"/>
</dbReference>
<dbReference type="GO" id="GO:0008948">
    <property type="term" value="F:oxaloacetate decarboxylase activity"/>
    <property type="evidence" value="ECO:0007669"/>
    <property type="project" value="UniProtKB-UniRule"/>
</dbReference>
<dbReference type="GO" id="GO:0015451">
    <property type="term" value="F:decarboxylation-driven active transmembrane transporter activity"/>
    <property type="evidence" value="ECO:0007669"/>
    <property type="project" value="UniProtKB-EC"/>
</dbReference>
<evidence type="ECO:0000256" key="1">
    <source>
        <dbReference type="ARBA" id="ARBA00001959"/>
    </source>
</evidence>
<evidence type="ECO:0000256" key="4">
    <source>
        <dbReference type="ARBA" id="ARBA00005844"/>
    </source>
</evidence>
<keyword evidence="14 16" id="KW-0739">Sodium transport</keyword>
<evidence type="ECO:0000313" key="19">
    <source>
        <dbReference type="Proteomes" id="UP000029999"/>
    </source>
</evidence>
<comment type="caution">
    <text evidence="18">The sequence shown here is derived from an EMBL/GenBank/DDBJ whole genome shotgun (WGS) entry which is preliminary data.</text>
</comment>
<evidence type="ECO:0000256" key="10">
    <source>
        <dbReference type="ARBA" id="ARBA00022989"/>
    </source>
</evidence>
<evidence type="ECO:0000256" key="17">
    <source>
        <dbReference type="RuleBase" id="RU004278"/>
    </source>
</evidence>
<keyword evidence="6 16" id="KW-0813">Transport</keyword>
<evidence type="ECO:0000256" key="13">
    <source>
        <dbReference type="ARBA" id="ARBA00023136"/>
    </source>
</evidence>
<evidence type="ECO:0000256" key="14">
    <source>
        <dbReference type="ARBA" id="ARBA00023201"/>
    </source>
</evidence>
<evidence type="ECO:0000256" key="5">
    <source>
        <dbReference type="ARBA" id="ARBA00011869"/>
    </source>
</evidence>
<dbReference type="GO" id="GO:0036376">
    <property type="term" value="P:sodium ion export across plasma membrane"/>
    <property type="evidence" value="ECO:0007669"/>
    <property type="project" value="InterPro"/>
</dbReference>
<reference evidence="18 19" key="1">
    <citation type="submission" date="2014-09" db="EMBL/GenBank/DDBJ databases">
        <authorList>
            <person name="Grob C."/>
            <person name="Taubert M."/>
            <person name="Howat A.M."/>
            <person name="Burns O.J."/>
            <person name="Dixon J.L."/>
            <person name="Chen Y."/>
            <person name="Murrell J.C."/>
        </authorList>
    </citation>
    <scope>NUCLEOTIDE SEQUENCE [LARGE SCALE GENOMIC DNA]</scope>
    <source>
        <strain evidence="18">L4</strain>
    </source>
</reference>
<feature type="transmembrane region" description="Helical" evidence="16 17">
    <location>
        <begin position="12"/>
        <end position="35"/>
    </location>
</feature>
<dbReference type="GO" id="GO:0015081">
    <property type="term" value="F:sodium ion transmembrane transporter activity"/>
    <property type="evidence" value="ECO:0007669"/>
    <property type="project" value="UniProtKB-UniRule"/>
</dbReference>
<evidence type="ECO:0000256" key="8">
    <source>
        <dbReference type="ARBA" id="ARBA00022692"/>
    </source>
</evidence>
<keyword evidence="10 16" id="KW-1133">Transmembrane helix</keyword>
<comment type="subunit">
    <text evidence="5 16">Heterotrimer of an alpha, a beta and a gamma subunit.</text>
</comment>
<keyword evidence="7 16" id="KW-1003">Cell membrane</keyword>
<dbReference type="GO" id="GO:0005886">
    <property type="term" value="C:plasma membrane"/>
    <property type="evidence" value="ECO:0007669"/>
    <property type="project" value="UniProtKB-SubCell"/>
</dbReference>
<keyword evidence="13 16" id="KW-0472">Membrane</keyword>
<evidence type="ECO:0000256" key="2">
    <source>
        <dbReference type="ARBA" id="ARBA00003002"/>
    </source>
</evidence>
<evidence type="ECO:0000256" key="16">
    <source>
        <dbReference type="HAMAP-Rule" id="MF_00404"/>
    </source>
</evidence>
<sequence length="93" mass="10164">MTASNLMTEGLNLMLVGMGFVFVFLTLLVIITTFMSKIITSYEKNVGVLPEEGIPAPTAVISQAMSAKQHANDDKNLITILSAAVHKFRSRHK</sequence>
<keyword evidence="8 16" id="KW-0812">Transmembrane</keyword>
<evidence type="ECO:0000256" key="7">
    <source>
        <dbReference type="ARBA" id="ARBA00022475"/>
    </source>
</evidence>
<keyword evidence="12 16" id="KW-0406">Ion transport</keyword>
<evidence type="ECO:0000256" key="11">
    <source>
        <dbReference type="ARBA" id="ARBA00023053"/>
    </source>
</evidence>